<name>A0ABW6RW43_9NOCA</name>
<accession>A0ABW6RW43</accession>
<dbReference type="SUPFAM" id="SSF140459">
    <property type="entry name" value="PE/PPE dimer-like"/>
    <property type="match status" value="1"/>
</dbReference>
<feature type="compositionally biased region" description="Polar residues" evidence="2">
    <location>
        <begin position="328"/>
        <end position="344"/>
    </location>
</feature>
<reference evidence="4 5" key="1">
    <citation type="submission" date="2024-10" db="EMBL/GenBank/DDBJ databases">
        <title>The Natural Products Discovery Center: Release of the First 8490 Sequenced Strains for Exploring Actinobacteria Biosynthetic Diversity.</title>
        <authorList>
            <person name="Kalkreuter E."/>
            <person name="Kautsar S.A."/>
            <person name="Yang D."/>
            <person name="Bader C.D."/>
            <person name="Teijaro C.N."/>
            <person name="Fluegel L."/>
            <person name="Davis C.M."/>
            <person name="Simpson J.R."/>
            <person name="Lauterbach L."/>
            <person name="Steele A.D."/>
            <person name="Gui C."/>
            <person name="Meng S."/>
            <person name="Li G."/>
            <person name="Viehrig K."/>
            <person name="Ye F."/>
            <person name="Su P."/>
            <person name="Kiefer A.F."/>
            <person name="Nichols A."/>
            <person name="Cepeda A.J."/>
            <person name="Yan W."/>
            <person name="Fan B."/>
            <person name="Jiang Y."/>
            <person name="Adhikari A."/>
            <person name="Zheng C.-J."/>
            <person name="Schuster L."/>
            <person name="Cowan T.M."/>
            <person name="Smanski M.J."/>
            <person name="Chevrette M.G."/>
            <person name="De Carvalho L.P.S."/>
            <person name="Shen B."/>
        </authorList>
    </citation>
    <scope>NUCLEOTIDE SEQUENCE [LARGE SCALE GENOMIC DNA]</scope>
    <source>
        <strain evidence="4 5">NPDC002593</strain>
    </source>
</reference>
<comment type="similarity">
    <text evidence="1">Belongs to the mycobacterial PPE family.</text>
</comment>
<dbReference type="InterPro" id="IPR000030">
    <property type="entry name" value="PPE_dom"/>
</dbReference>
<dbReference type="RefSeq" id="WP_040817134.1">
    <property type="nucleotide sequence ID" value="NZ_JBIAQY010000003.1"/>
</dbReference>
<evidence type="ECO:0000313" key="5">
    <source>
        <dbReference type="Proteomes" id="UP001601992"/>
    </source>
</evidence>
<dbReference type="Pfam" id="PF00823">
    <property type="entry name" value="PPE"/>
    <property type="match status" value="1"/>
</dbReference>
<dbReference type="Gene3D" id="1.20.1260.20">
    <property type="entry name" value="PPE superfamily"/>
    <property type="match status" value="1"/>
</dbReference>
<dbReference type="EMBL" id="JBIAQY010000003">
    <property type="protein sequence ID" value="MFF3568232.1"/>
    <property type="molecule type" value="Genomic_DNA"/>
</dbReference>
<evidence type="ECO:0000256" key="1">
    <source>
        <dbReference type="ARBA" id="ARBA00010652"/>
    </source>
</evidence>
<dbReference type="Proteomes" id="UP001601992">
    <property type="component" value="Unassembled WGS sequence"/>
</dbReference>
<gene>
    <name evidence="4" type="ORF">ACFYXQ_10715</name>
</gene>
<feature type="compositionally biased region" description="Low complexity" evidence="2">
    <location>
        <begin position="315"/>
        <end position="327"/>
    </location>
</feature>
<keyword evidence="5" id="KW-1185">Reference proteome</keyword>
<proteinExistence type="inferred from homology"/>
<evidence type="ECO:0000313" key="4">
    <source>
        <dbReference type="EMBL" id="MFF3568232.1"/>
    </source>
</evidence>
<evidence type="ECO:0000256" key="2">
    <source>
        <dbReference type="SAM" id="MobiDB-lite"/>
    </source>
</evidence>
<protein>
    <submittedName>
        <fullName evidence="4">PPE domain-containing protein</fullName>
    </submittedName>
</protein>
<comment type="caution">
    <text evidence="4">The sequence shown here is derived from an EMBL/GenBank/DDBJ whole genome shotgun (WGS) entry which is preliminary data.</text>
</comment>
<evidence type="ECO:0000259" key="3">
    <source>
        <dbReference type="Pfam" id="PF00823"/>
    </source>
</evidence>
<sequence>MVAGITGVVWEARPAEINSATLHLGAHAIPISAAAPAWAGLTAAWTDATATLTRVMAELGVGLLGVNGIAAMAQITAFTGWCGEQTAMAAAMGAKAAANATAYTVASLVMPSPPEIAAVDAARVAAHASGGDVCGAGEAAEAAYMEIQIRAALVMETYEAATSLMVATPAAFLMPPPIAIGAGAVGGALDVAQAVQADVNPVANAISAAQTAVSSPGASDAATQVAGVAGSVATSAVPTVGDAAGSAISAATNTTAAAPGMSTSMVGGLGGLGGGAIATRAVSFAGGGSVGIGNGAGNLQIPEGWGAGLGTNFPTATAPEIAPTTPASANSTQPASTRPVSSGNPLLGNQAEEEEDLEHKNELVHGEYFNDGRIIAAGVIGGDPNAESAR</sequence>
<feature type="region of interest" description="Disordered" evidence="2">
    <location>
        <begin position="315"/>
        <end position="358"/>
    </location>
</feature>
<feature type="domain" description="PPE" evidence="3">
    <location>
        <begin position="10"/>
        <end position="167"/>
    </location>
</feature>
<organism evidence="4 5">
    <name type="scientific">Nocardia jiangxiensis</name>
    <dbReference type="NCBI Taxonomy" id="282685"/>
    <lineage>
        <taxon>Bacteria</taxon>
        <taxon>Bacillati</taxon>
        <taxon>Actinomycetota</taxon>
        <taxon>Actinomycetes</taxon>
        <taxon>Mycobacteriales</taxon>
        <taxon>Nocardiaceae</taxon>
        <taxon>Nocardia</taxon>
    </lineage>
</organism>
<dbReference type="InterPro" id="IPR038332">
    <property type="entry name" value="PPE_sf"/>
</dbReference>